<keyword evidence="4" id="KW-1185">Reference proteome</keyword>
<reference evidence="3 4" key="1">
    <citation type="submission" date="2023-08" db="EMBL/GenBank/DDBJ databases">
        <title>A Necator americanus chromosomal reference genome.</title>
        <authorList>
            <person name="Ilik V."/>
            <person name="Petrzelkova K.J."/>
            <person name="Pardy F."/>
            <person name="Fuh T."/>
            <person name="Niatou-Singa F.S."/>
            <person name="Gouil Q."/>
            <person name="Baker L."/>
            <person name="Ritchie M.E."/>
            <person name="Jex A.R."/>
            <person name="Gazzola D."/>
            <person name="Li H."/>
            <person name="Toshio Fujiwara R."/>
            <person name="Zhan B."/>
            <person name="Aroian R.V."/>
            <person name="Pafco B."/>
            <person name="Schwarz E.M."/>
        </authorList>
    </citation>
    <scope>NUCLEOTIDE SEQUENCE [LARGE SCALE GENOMIC DNA]</scope>
    <source>
        <strain evidence="3 4">Aroian</strain>
        <tissue evidence="3">Whole animal</tissue>
    </source>
</reference>
<dbReference type="InterPro" id="IPR011009">
    <property type="entry name" value="Kinase-like_dom_sf"/>
</dbReference>
<dbReference type="InterPro" id="IPR000719">
    <property type="entry name" value="Prot_kinase_dom"/>
</dbReference>
<dbReference type="Proteomes" id="UP001303046">
    <property type="component" value="Unassembled WGS sequence"/>
</dbReference>
<comment type="caution">
    <text evidence="3">The sequence shown here is derived from an EMBL/GenBank/DDBJ whole genome shotgun (WGS) entry which is preliminary data.</text>
</comment>
<feature type="domain" description="Protein kinase" evidence="2">
    <location>
        <begin position="94"/>
        <end position="393"/>
    </location>
</feature>
<evidence type="ECO:0000313" key="3">
    <source>
        <dbReference type="EMBL" id="KAK6742247.1"/>
    </source>
</evidence>
<dbReference type="EMBL" id="JAVFWL010000003">
    <property type="protein sequence ID" value="KAK6742247.1"/>
    <property type="molecule type" value="Genomic_DNA"/>
</dbReference>
<name>A0ABR1CVA3_NECAM</name>
<protein>
    <recommendedName>
        <fullName evidence="2">Protein kinase domain-containing protein</fullName>
    </recommendedName>
</protein>
<gene>
    <name evidence="3" type="primary">Necator_chrIII.g10625</name>
    <name evidence="3" type="ORF">RB195_009860</name>
</gene>
<sequence length="524" mass="59291">MGSKSEDHNKKETVNKQEVESLTNMLFLRKNTEKLSPYEKMNRKGPKKVNNFCEAHLVGTVSEGPPSATVCWRIMGMRMRRSEGASTDYDVHRMPSDREVGGSTISERIPMERREGILRLCRYDSESGAMVFKHELLLLKMLAKTYTTRSHRAHFPWILGQGSLAELRYLNVLETSTKQRDIVETPKIPRLYFITESLEPSVETILKSNKTPFLPVYTSVYIIIGCIKALRLLHMQGFAHRNVQPAYFSLRLPCGGLLSRKESEIADLVAITELSSCKKYRVNLTRGRNCPSYVGNWKYGSTETMTGKDPTATDDIISCIYMLTEFVLGSIPWATETEKQAIISHKKQVERWDRVEDEKHNVLLINYHKLYEWLRKQPPLETIDYEAFYEELLKTPETGNQAGGDQSLFGFSNPLNDVYEHGFAEKKGGRKRGSSGAGSKDEESGKESKRKESESKETGESKGKTATEPKSKEKDGTLDTKRKEAQAKEGEKVSDKRSTVSSASPGKDTPKNKEKERKSSSASN</sequence>
<accession>A0ABR1CVA3</accession>
<dbReference type="Gene3D" id="1.10.510.10">
    <property type="entry name" value="Transferase(Phosphotransferase) domain 1"/>
    <property type="match status" value="1"/>
</dbReference>
<evidence type="ECO:0000313" key="4">
    <source>
        <dbReference type="Proteomes" id="UP001303046"/>
    </source>
</evidence>
<feature type="compositionally biased region" description="Basic and acidic residues" evidence="1">
    <location>
        <begin position="439"/>
        <end position="498"/>
    </location>
</feature>
<evidence type="ECO:0000256" key="1">
    <source>
        <dbReference type="SAM" id="MobiDB-lite"/>
    </source>
</evidence>
<proteinExistence type="predicted"/>
<organism evidence="3 4">
    <name type="scientific">Necator americanus</name>
    <name type="common">Human hookworm</name>
    <dbReference type="NCBI Taxonomy" id="51031"/>
    <lineage>
        <taxon>Eukaryota</taxon>
        <taxon>Metazoa</taxon>
        <taxon>Ecdysozoa</taxon>
        <taxon>Nematoda</taxon>
        <taxon>Chromadorea</taxon>
        <taxon>Rhabditida</taxon>
        <taxon>Rhabditina</taxon>
        <taxon>Rhabditomorpha</taxon>
        <taxon>Strongyloidea</taxon>
        <taxon>Ancylostomatidae</taxon>
        <taxon>Bunostominae</taxon>
        <taxon>Necator</taxon>
    </lineage>
</organism>
<dbReference type="SUPFAM" id="SSF56112">
    <property type="entry name" value="Protein kinase-like (PK-like)"/>
    <property type="match status" value="1"/>
</dbReference>
<feature type="region of interest" description="Disordered" evidence="1">
    <location>
        <begin position="423"/>
        <end position="524"/>
    </location>
</feature>
<evidence type="ECO:0000259" key="2">
    <source>
        <dbReference type="PROSITE" id="PS50011"/>
    </source>
</evidence>
<dbReference type="InterPro" id="IPR050235">
    <property type="entry name" value="CK1_Ser-Thr_kinase"/>
</dbReference>
<feature type="compositionally biased region" description="Basic and acidic residues" evidence="1">
    <location>
        <begin position="508"/>
        <end position="524"/>
    </location>
</feature>
<dbReference type="PROSITE" id="PS50011">
    <property type="entry name" value="PROTEIN_KINASE_DOM"/>
    <property type="match status" value="1"/>
</dbReference>
<dbReference type="PANTHER" id="PTHR11909">
    <property type="entry name" value="CASEIN KINASE-RELATED"/>
    <property type="match status" value="1"/>
</dbReference>